<dbReference type="InterPro" id="IPR036250">
    <property type="entry name" value="AcylCo_DH-like_C"/>
</dbReference>
<evidence type="ECO:0000313" key="8">
    <source>
        <dbReference type="Proteomes" id="UP000198915"/>
    </source>
</evidence>
<dbReference type="SUPFAM" id="SSF47203">
    <property type="entry name" value="Acyl-CoA dehydrogenase C-terminal domain-like"/>
    <property type="match status" value="1"/>
</dbReference>
<dbReference type="InterPro" id="IPR009100">
    <property type="entry name" value="AcylCoA_DH/oxidase_NM_dom_sf"/>
</dbReference>
<dbReference type="Gene3D" id="2.40.110.10">
    <property type="entry name" value="Butyryl-CoA Dehydrogenase, subunit A, domain 2"/>
    <property type="match status" value="1"/>
</dbReference>
<dbReference type="SUPFAM" id="SSF56645">
    <property type="entry name" value="Acyl-CoA dehydrogenase NM domain-like"/>
    <property type="match status" value="1"/>
</dbReference>
<dbReference type="PANTHER" id="PTHR43884">
    <property type="entry name" value="ACYL-COA DEHYDROGENASE"/>
    <property type="match status" value="1"/>
</dbReference>
<evidence type="ECO:0000256" key="4">
    <source>
        <dbReference type="ARBA" id="ARBA00022827"/>
    </source>
</evidence>
<evidence type="ECO:0000313" key="7">
    <source>
        <dbReference type="EMBL" id="SFK15309.1"/>
    </source>
</evidence>
<evidence type="ECO:0000256" key="1">
    <source>
        <dbReference type="ARBA" id="ARBA00001974"/>
    </source>
</evidence>
<dbReference type="GO" id="GO:0003995">
    <property type="term" value="F:acyl-CoA dehydrogenase activity"/>
    <property type="evidence" value="ECO:0007669"/>
    <property type="project" value="TreeGrafter"/>
</dbReference>
<dbReference type="InterPro" id="IPR037069">
    <property type="entry name" value="AcylCoA_DH/ox_N_sf"/>
</dbReference>
<comment type="cofactor">
    <cofactor evidence="1">
        <name>FAD</name>
        <dbReference type="ChEBI" id="CHEBI:57692"/>
    </cofactor>
</comment>
<protein>
    <submittedName>
        <fullName evidence="7">Acyl-CoA dehydrogenase</fullName>
    </submittedName>
</protein>
<dbReference type="InterPro" id="IPR046373">
    <property type="entry name" value="Acyl-CoA_Oxase/DH_mid-dom_sf"/>
</dbReference>
<sequence>MNDVTKILIHSTTKIMKDVCTKELVNEAENGHWAAELWGILAESGMTTVAVPESLDGTGGSFTDAYHILRLAGKYAAPIPLAETYMSNWLLADLEMPVSTDPLTILCNEVEPIQFIRTQDGWQITGKAVNVPWARYTKQMLVIGEENSRSSLAIVSSDDALIINGQNMAGEARDTVILNHAAVAESRVFSIEAKQVKEWLLYTGALCRSVMMAGALERILELTAAYTSERSQFGKPLHRFQAIQQHLAAMAGEVTAADIAAQSAIAANEHTPASKAVAMAKIRINEAAGTVAPIAHQVHGAIGFTHEHILHQSTRRVLSWREEWGNETLWAEKLAEQLMQLADNELWPFLTEPAISRQG</sequence>
<evidence type="ECO:0000259" key="6">
    <source>
        <dbReference type="Pfam" id="PF00441"/>
    </source>
</evidence>
<name>A0A1I3X7P6_9BACL</name>
<keyword evidence="8" id="KW-1185">Reference proteome</keyword>
<dbReference type="STRING" id="1884381.SAMN05518846_10992"/>
<keyword evidence="3" id="KW-0285">Flavoprotein</keyword>
<evidence type="ECO:0000256" key="3">
    <source>
        <dbReference type="ARBA" id="ARBA00022630"/>
    </source>
</evidence>
<keyword evidence="4" id="KW-0274">FAD</keyword>
<gene>
    <name evidence="7" type="ORF">SAMN05518846_10992</name>
</gene>
<dbReference type="Gene3D" id="1.20.140.10">
    <property type="entry name" value="Butyryl-CoA Dehydrogenase, subunit A, domain 3"/>
    <property type="match status" value="1"/>
</dbReference>
<keyword evidence="5" id="KW-0560">Oxidoreductase</keyword>
<dbReference type="RefSeq" id="WP_092269985.1">
    <property type="nucleotide sequence ID" value="NZ_FORT01000009.1"/>
</dbReference>
<feature type="domain" description="Acyl-CoA dehydrogenase/oxidase C-terminal" evidence="6">
    <location>
        <begin position="200"/>
        <end position="336"/>
    </location>
</feature>
<accession>A0A1I3X7P6</accession>
<reference evidence="8" key="1">
    <citation type="submission" date="2016-10" db="EMBL/GenBank/DDBJ databases">
        <authorList>
            <person name="Varghese N."/>
            <person name="Submissions S."/>
        </authorList>
    </citation>
    <scope>NUCLEOTIDE SEQUENCE [LARGE SCALE GENOMIC DNA]</scope>
    <source>
        <strain evidence="8">OK042</strain>
    </source>
</reference>
<dbReference type="AlphaFoldDB" id="A0A1I3X7P6"/>
<organism evidence="7 8">
    <name type="scientific">Brevibacillus centrosporus</name>
    <dbReference type="NCBI Taxonomy" id="54910"/>
    <lineage>
        <taxon>Bacteria</taxon>
        <taxon>Bacillati</taxon>
        <taxon>Bacillota</taxon>
        <taxon>Bacilli</taxon>
        <taxon>Bacillales</taxon>
        <taxon>Paenibacillaceae</taxon>
        <taxon>Brevibacillus</taxon>
    </lineage>
</organism>
<dbReference type="PANTHER" id="PTHR43884:SF20">
    <property type="entry name" value="ACYL-COA DEHYDROGENASE FADE28"/>
    <property type="match status" value="1"/>
</dbReference>
<dbReference type="Proteomes" id="UP000198915">
    <property type="component" value="Unassembled WGS sequence"/>
</dbReference>
<dbReference type="EMBL" id="FORT01000009">
    <property type="protein sequence ID" value="SFK15309.1"/>
    <property type="molecule type" value="Genomic_DNA"/>
</dbReference>
<evidence type="ECO:0000256" key="5">
    <source>
        <dbReference type="ARBA" id="ARBA00023002"/>
    </source>
</evidence>
<dbReference type="Pfam" id="PF00441">
    <property type="entry name" value="Acyl-CoA_dh_1"/>
    <property type="match status" value="1"/>
</dbReference>
<dbReference type="Gene3D" id="1.10.540.10">
    <property type="entry name" value="Acyl-CoA dehydrogenase/oxidase, N-terminal domain"/>
    <property type="match status" value="1"/>
</dbReference>
<dbReference type="GO" id="GO:0050660">
    <property type="term" value="F:flavin adenine dinucleotide binding"/>
    <property type="evidence" value="ECO:0007669"/>
    <property type="project" value="InterPro"/>
</dbReference>
<proteinExistence type="inferred from homology"/>
<comment type="similarity">
    <text evidence="2">Belongs to the acyl-CoA dehydrogenase family.</text>
</comment>
<dbReference type="InterPro" id="IPR009075">
    <property type="entry name" value="AcylCo_DH/oxidase_C"/>
</dbReference>
<evidence type="ECO:0000256" key="2">
    <source>
        <dbReference type="ARBA" id="ARBA00009347"/>
    </source>
</evidence>